<protein>
    <submittedName>
        <fullName evidence="1">Uncharacterized protein</fullName>
    </submittedName>
</protein>
<organism evidence="1 2">
    <name type="scientific">Clathrus columnatus</name>
    <dbReference type="NCBI Taxonomy" id="1419009"/>
    <lineage>
        <taxon>Eukaryota</taxon>
        <taxon>Fungi</taxon>
        <taxon>Dikarya</taxon>
        <taxon>Basidiomycota</taxon>
        <taxon>Agaricomycotina</taxon>
        <taxon>Agaricomycetes</taxon>
        <taxon>Phallomycetidae</taxon>
        <taxon>Phallales</taxon>
        <taxon>Clathraceae</taxon>
        <taxon>Clathrus</taxon>
    </lineage>
</organism>
<sequence>MLVVRAGHASEAQVEKGDMYRSLVLGDTRMECVDVDAMTENETKEIRARMNVFEPWAEAAQVGGGRDFAKLQR</sequence>
<dbReference type="Proteomes" id="UP001050691">
    <property type="component" value="Unassembled WGS sequence"/>
</dbReference>
<comment type="caution">
    <text evidence="1">The sequence shown here is derived from an EMBL/GenBank/DDBJ whole genome shotgun (WGS) entry which is preliminary data.</text>
</comment>
<keyword evidence="2" id="KW-1185">Reference proteome</keyword>
<reference evidence="1" key="1">
    <citation type="submission" date="2021-10" db="EMBL/GenBank/DDBJ databases">
        <title>De novo Genome Assembly of Clathrus columnatus (Basidiomycota, Fungi) Using Illumina and Nanopore Sequence Data.</title>
        <authorList>
            <person name="Ogiso-Tanaka E."/>
            <person name="Itagaki H."/>
            <person name="Hosoya T."/>
            <person name="Hosaka K."/>
        </authorList>
    </citation>
    <scope>NUCLEOTIDE SEQUENCE</scope>
    <source>
        <strain evidence="1">MO-923</strain>
    </source>
</reference>
<proteinExistence type="predicted"/>
<name>A0AAV5ABQ3_9AGAM</name>
<dbReference type="EMBL" id="BPWL01000005">
    <property type="protein sequence ID" value="GJJ10063.1"/>
    <property type="molecule type" value="Genomic_DNA"/>
</dbReference>
<gene>
    <name evidence="1" type="ORF">Clacol_004289</name>
</gene>
<accession>A0AAV5ABQ3</accession>
<dbReference type="AlphaFoldDB" id="A0AAV5ABQ3"/>
<evidence type="ECO:0000313" key="1">
    <source>
        <dbReference type="EMBL" id="GJJ10063.1"/>
    </source>
</evidence>
<evidence type="ECO:0000313" key="2">
    <source>
        <dbReference type="Proteomes" id="UP001050691"/>
    </source>
</evidence>